<evidence type="ECO:0000256" key="1">
    <source>
        <dbReference type="SAM" id="Phobius"/>
    </source>
</evidence>
<feature type="transmembrane region" description="Helical" evidence="1">
    <location>
        <begin position="104"/>
        <end position="124"/>
    </location>
</feature>
<evidence type="ECO:0000313" key="2">
    <source>
        <dbReference type="EMBL" id="MXP24803.1"/>
    </source>
</evidence>
<keyword evidence="1" id="KW-1133">Transmembrane helix</keyword>
<gene>
    <name evidence="2" type="ORF">GRI39_01920</name>
</gene>
<keyword evidence="1" id="KW-0472">Membrane</keyword>
<dbReference type="OrthoDB" id="10004449at2"/>
<accession>A0A845A6B3</accession>
<keyword evidence="3" id="KW-1185">Reference proteome</keyword>
<reference evidence="2 3" key="1">
    <citation type="submission" date="2019-12" db="EMBL/GenBank/DDBJ databases">
        <title>Genomic-based taxomic classification of the family Erythrobacteraceae.</title>
        <authorList>
            <person name="Xu L."/>
        </authorList>
    </citation>
    <scope>NUCLEOTIDE SEQUENCE [LARGE SCALE GENOMIC DNA]</scope>
    <source>
        <strain evidence="2 3">DSM 18604</strain>
    </source>
</reference>
<feature type="transmembrane region" description="Helical" evidence="1">
    <location>
        <begin position="45"/>
        <end position="64"/>
    </location>
</feature>
<evidence type="ECO:0000313" key="3">
    <source>
        <dbReference type="Proteomes" id="UP000460561"/>
    </source>
</evidence>
<comment type="caution">
    <text evidence="2">The sequence shown here is derived from an EMBL/GenBank/DDBJ whole genome shotgun (WGS) entry which is preliminary data.</text>
</comment>
<organism evidence="2 3">
    <name type="scientific">Altericroceibacterium indicum</name>
    <dbReference type="NCBI Taxonomy" id="374177"/>
    <lineage>
        <taxon>Bacteria</taxon>
        <taxon>Pseudomonadati</taxon>
        <taxon>Pseudomonadota</taxon>
        <taxon>Alphaproteobacteria</taxon>
        <taxon>Sphingomonadales</taxon>
        <taxon>Erythrobacteraceae</taxon>
        <taxon>Altericroceibacterium</taxon>
    </lineage>
</organism>
<proteinExistence type="predicted"/>
<keyword evidence="1" id="KW-0812">Transmembrane</keyword>
<dbReference type="AlphaFoldDB" id="A0A845A6B3"/>
<name>A0A845A6B3_9SPHN</name>
<dbReference type="EMBL" id="WTYQ01000001">
    <property type="protein sequence ID" value="MXP24803.1"/>
    <property type="molecule type" value="Genomic_DNA"/>
</dbReference>
<dbReference type="RefSeq" id="WP_160737998.1">
    <property type="nucleotide sequence ID" value="NZ_WTYQ01000001.1"/>
</dbReference>
<protein>
    <submittedName>
        <fullName evidence="2">Uncharacterized protein</fullName>
    </submittedName>
</protein>
<dbReference type="Proteomes" id="UP000460561">
    <property type="component" value="Unassembled WGS sequence"/>
</dbReference>
<sequence>MDMGILITGLMAALIAKSGRGKRLRSILVIGWLAVFFASLSHLRMSSIVALLAIIDLIIAGVALRIATHDPSRMDARCVGMLSLFCMPAHWVQSVSGGSFDWNLYAGFLNAIFIIQCLIVRGWMDGLGNSISRFIRRIRPAHFFRDWGG</sequence>